<organism evidence="23 24">
    <name type="scientific">Hevea brasiliensis</name>
    <name type="common">Para rubber tree</name>
    <name type="synonym">Siphonia brasiliensis</name>
    <dbReference type="NCBI Taxonomy" id="3981"/>
    <lineage>
        <taxon>Eukaryota</taxon>
        <taxon>Viridiplantae</taxon>
        <taxon>Streptophyta</taxon>
        <taxon>Embryophyta</taxon>
        <taxon>Tracheophyta</taxon>
        <taxon>Spermatophyta</taxon>
        <taxon>Magnoliopsida</taxon>
        <taxon>eudicotyledons</taxon>
        <taxon>Gunneridae</taxon>
        <taxon>Pentapetalae</taxon>
        <taxon>rosids</taxon>
        <taxon>fabids</taxon>
        <taxon>Malpighiales</taxon>
        <taxon>Euphorbiaceae</taxon>
        <taxon>Crotonoideae</taxon>
        <taxon>Micrandreae</taxon>
        <taxon>Hevea</taxon>
    </lineage>
</organism>
<evidence type="ECO:0000256" key="6">
    <source>
        <dbReference type="ARBA" id="ARBA00022434"/>
    </source>
</evidence>
<comment type="similarity">
    <text evidence="4">Belongs to the methyltransferase superfamily.</text>
</comment>
<keyword evidence="7" id="KW-0150">Chloroplast</keyword>
<dbReference type="AlphaFoldDB" id="A0A6A6N1G5"/>
<keyword evidence="13" id="KW-0812">Transmembrane</keyword>
<dbReference type="EMBL" id="JAAGAX010000003">
    <property type="protein sequence ID" value="KAF2319174.1"/>
    <property type="molecule type" value="Genomic_DNA"/>
</dbReference>
<keyword evidence="16" id="KW-0325">Glycoprotein</keyword>
<comment type="caution">
    <text evidence="23">The sequence shown here is derived from an EMBL/GenBank/DDBJ whole genome shotgun (WGS) entry which is preliminary data.</text>
</comment>
<evidence type="ECO:0000256" key="17">
    <source>
        <dbReference type="ARBA" id="ARBA00025111"/>
    </source>
</evidence>
<evidence type="ECO:0000256" key="3">
    <source>
        <dbReference type="ARBA" id="ARBA00007513"/>
    </source>
</evidence>
<name>A0A6A6N1G5_HEVBR</name>
<dbReference type="GO" id="GO:0008199">
    <property type="term" value="F:ferric iron binding"/>
    <property type="evidence" value="ECO:0007669"/>
    <property type="project" value="InterPro"/>
</dbReference>
<evidence type="ECO:0000256" key="13">
    <source>
        <dbReference type="ARBA" id="ARBA00022968"/>
    </source>
</evidence>
<keyword evidence="12" id="KW-0809">Transit peptide</keyword>
<dbReference type="GO" id="GO:0008168">
    <property type="term" value="F:methyltransferase activity"/>
    <property type="evidence" value="ECO:0007669"/>
    <property type="project" value="UniProtKB-KW"/>
</dbReference>
<dbReference type="GO" id="GO:0009507">
    <property type="term" value="C:chloroplast"/>
    <property type="evidence" value="ECO:0007669"/>
    <property type="project" value="UniProtKB-SubCell"/>
</dbReference>
<evidence type="ECO:0000256" key="5">
    <source>
        <dbReference type="ARBA" id="ARBA00013107"/>
    </source>
</evidence>
<keyword evidence="24" id="KW-1185">Reference proteome</keyword>
<evidence type="ECO:0000256" key="10">
    <source>
        <dbReference type="ARBA" id="ARBA00022679"/>
    </source>
</evidence>
<evidence type="ECO:0000256" key="20">
    <source>
        <dbReference type="ARBA" id="ARBA00047990"/>
    </source>
</evidence>
<evidence type="ECO:0000256" key="4">
    <source>
        <dbReference type="ARBA" id="ARBA00008361"/>
    </source>
</evidence>
<keyword evidence="9" id="KW-0934">Plastid</keyword>
<dbReference type="InterPro" id="IPR008331">
    <property type="entry name" value="Ferritin_DPS_dom"/>
</dbReference>
<keyword evidence="15" id="KW-0408">Iron</keyword>
<dbReference type="InterPro" id="IPR029033">
    <property type="entry name" value="His_PPase_superfam"/>
</dbReference>
<evidence type="ECO:0000256" key="15">
    <source>
        <dbReference type="ARBA" id="ARBA00023004"/>
    </source>
</evidence>
<reference evidence="23 24" key="1">
    <citation type="journal article" date="2020" name="Mol. Plant">
        <title>The Chromosome-Based Rubber Tree Genome Provides New Insights into Spurge Genome Evolution and Rubber Biosynthesis.</title>
        <authorList>
            <person name="Liu J."/>
            <person name="Shi C."/>
            <person name="Shi C.C."/>
            <person name="Li W."/>
            <person name="Zhang Q.J."/>
            <person name="Zhang Y."/>
            <person name="Li K."/>
            <person name="Lu H.F."/>
            <person name="Shi C."/>
            <person name="Zhu S.T."/>
            <person name="Xiao Z.Y."/>
            <person name="Nan H."/>
            <person name="Yue Y."/>
            <person name="Zhu X.G."/>
            <person name="Wu Y."/>
            <person name="Hong X.N."/>
            <person name="Fan G.Y."/>
            <person name="Tong Y."/>
            <person name="Zhang D."/>
            <person name="Mao C.L."/>
            <person name="Liu Y.L."/>
            <person name="Hao S.J."/>
            <person name="Liu W.Q."/>
            <person name="Lv M.Q."/>
            <person name="Zhang H.B."/>
            <person name="Liu Y."/>
            <person name="Hu-Tang G.R."/>
            <person name="Wang J.P."/>
            <person name="Wang J.H."/>
            <person name="Sun Y.H."/>
            <person name="Ni S.B."/>
            <person name="Chen W.B."/>
            <person name="Zhang X.C."/>
            <person name="Jiao Y.N."/>
            <person name="Eichler E.E."/>
            <person name="Li G.H."/>
            <person name="Liu X."/>
            <person name="Gao L.Z."/>
        </authorList>
    </citation>
    <scope>NUCLEOTIDE SEQUENCE [LARGE SCALE GENOMIC DNA]</scope>
    <source>
        <strain evidence="24">cv. GT1</strain>
        <tissue evidence="23">Leaf</tissue>
    </source>
</reference>
<evidence type="ECO:0000256" key="7">
    <source>
        <dbReference type="ARBA" id="ARBA00022528"/>
    </source>
</evidence>
<dbReference type="Pfam" id="PF00210">
    <property type="entry name" value="Ferritin"/>
    <property type="match status" value="1"/>
</dbReference>
<dbReference type="InterPro" id="IPR004159">
    <property type="entry name" value="Put_SAM_MeTrfase"/>
</dbReference>
<keyword evidence="14" id="KW-0560">Oxidoreductase</keyword>
<dbReference type="EC" id="1.16.3.1" evidence="5"/>
<keyword evidence="10" id="KW-0808">Transferase</keyword>
<dbReference type="InterPro" id="IPR012347">
    <property type="entry name" value="Ferritin-like"/>
</dbReference>
<dbReference type="Proteomes" id="UP000467840">
    <property type="component" value="Chromosome 10"/>
</dbReference>
<protein>
    <recommendedName>
        <fullName evidence="5">ferroxidase</fullName>
        <ecNumber evidence="5">1.16.3.1</ecNumber>
    </recommendedName>
</protein>
<dbReference type="CDD" id="cd07061">
    <property type="entry name" value="HP_HAP_like"/>
    <property type="match status" value="1"/>
</dbReference>
<dbReference type="GO" id="GO:0004322">
    <property type="term" value="F:ferroxidase activity"/>
    <property type="evidence" value="ECO:0007669"/>
    <property type="project" value="UniProtKB-EC"/>
</dbReference>
<evidence type="ECO:0000256" key="1">
    <source>
        <dbReference type="ARBA" id="ARBA00004229"/>
    </source>
</evidence>
<dbReference type="InterPro" id="IPR014034">
    <property type="entry name" value="Ferritin_CS"/>
</dbReference>
<evidence type="ECO:0000256" key="21">
    <source>
        <dbReference type="SAM" id="MobiDB-lite"/>
    </source>
</evidence>
<dbReference type="PANTHER" id="PTHR10108:SF887">
    <property type="entry name" value="METHYLTRANSFERASE PMT22-RELATED"/>
    <property type="match status" value="1"/>
</dbReference>
<evidence type="ECO:0000256" key="8">
    <source>
        <dbReference type="ARBA" id="ARBA00022603"/>
    </source>
</evidence>
<evidence type="ECO:0000256" key="16">
    <source>
        <dbReference type="ARBA" id="ARBA00023180"/>
    </source>
</evidence>
<comment type="similarity">
    <text evidence="3">Belongs to the ferritin family.</text>
</comment>
<evidence type="ECO:0000259" key="22">
    <source>
        <dbReference type="PROSITE" id="PS50905"/>
    </source>
</evidence>
<dbReference type="GO" id="GO:0006979">
    <property type="term" value="P:response to oxidative stress"/>
    <property type="evidence" value="ECO:0007669"/>
    <property type="project" value="UniProtKB-ARBA"/>
</dbReference>
<comment type="subunit">
    <text evidence="18">Oligomer of 24 subunits. There are two types of subunits: L (light) chain and H (heavy) chain. The major chain can be light or heavy, depending on the species and tissue type. The functional molecule forms a roughly spherical shell with a diameter of 12 nm and contains a central cavity into which the insoluble mineral iron core is deposited.</text>
</comment>
<dbReference type="CDD" id="cd01056">
    <property type="entry name" value="Euk_Ferritin"/>
    <property type="match status" value="1"/>
</dbReference>
<dbReference type="Pfam" id="PF03141">
    <property type="entry name" value="Methyltransf_29"/>
    <property type="match status" value="2"/>
</dbReference>
<dbReference type="GO" id="GO:0032259">
    <property type="term" value="P:methylation"/>
    <property type="evidence" value="ECO:0007669"/>
    <property type="project" value="UniProtKB-KW"/>
</dbReference>
<evidence type="ECO:0000256" key="12">
    <source>
        <dbReference type="ARBA" id="ARBA00022946"/>
    </source>
</evidence>
<evidence type="ECO:0000256" key="14">
    <source>
        <dbReference type="ARBA" id="ARBA00023002"/>
    </source>
</evidence>
<dbReference type="InterPro" id="IPR000560">
    <property type="entry name" value="His_Pase_clade-2"/>
</dbReference>
<dbReference type="Gene3D" id="1.20.1260.10">
    <property type="match status" value="1"/>
</dbReference>
<evidence type="ECO:0000256" key="2">
    <source>
        <dbReference type="ARBA" id="ARBA00004606"/>
    </source>
</evidence>
<feature type="region of interest" description="Disordered" evidence="21">
    <location>
        <begin position="546"/>
        <end position="567"/>
    </location>
</feature>
<gene>
    <name evidence="23" type="ORF">GH714_013744</name>
</gene>
<accession>A0A6A6N1G5</accession>
<dbReference type="GO" id="GO:0016020">
    <property type="term" value="C:membrane"/>
    <property type="evidence" value="ECO:0007669"/>
    <property type="project" value="UniProtKB-SubCell"/>
</dbReference>
<comment type="subcellular location">
    <subcellularLocation>
        <location evidence="19">Endomembrane system</location>
        <topology evidence="19">Single-pass membrane protein</topology>
    </subcellularLocation>
    <subcellularLocation>
        <location evidence="2">Membrane</location>
        <topology evidence="2">Single-pass type II membrane protein</topology>
    </subcellularLocation>
    <subcellularLocation>
        <location evidence="1">Plastid</location>
        <location evidence="1">Chloroplast</location>
    </subcellularLocation>
</comment>
<dbReference type="GO" id="GO:0006879">
    <property type="term" value="P:intracellular iron ion homeostasis"/>
    <property type="evidence" value="ECO:0007669"/>
    <property type="project" value="UniProtKB-KW"/>
</dbReference>
<dbReference type="GO" id="GO:0005802">
    <property type="term" value="C:trans-Golgi network"/>
    <property type="evidence" value="ECO:0007669"/>
    <property type="project" value="TreeGrafter"/>
</dbReference>
<proteinExistence type="inferred from homology"/>
<evidence type="ECO:0000313" key="23">
    <source>
        <dbReference type="EMBL" id="KAF2319174.1"/>
    </source>
</evidence>
<evidence type="ECO:0000256" key="19">
    <source>
        <dbReference type="ARBA" id="ARBA00037847"/>
    </source>
</evidence>
<evidence type="ECO:0000313" key="24">
    <source>
        <dbReference type="Proteomes" id="UP000467840"/>
    </source>
</evidence>
<dbReference type="PROSITE" id="PS00204">
    <property type="entry name" value="FERRITIN_2"/>
    <property type="match status" value="1"/>
</dbReference>
<dbReference type="Pfam" id="PF00328">
    <property type="entry name" value="His_Phos_2"/>
    <property type="match status" value="1"/>
</dbReference>
<comment type="catalytic activity">
    <reaction evidence="20">
        <text>4 Fe(2+) + O2 + 4 H(+) = 4 Fe(3+) + 2 H2O</text>
        <dbReference type="Rhea" id="RHEA:11148"/>
        <dbReference type="ChEBI" id="CHEBI:15377"/>
        <dbReference type="ChEBI" id="CHEBI:15378"/>
        <dbReference type="ChEBI" id="CHEBI:15379"/>
        <dbReference type="ChEBI" id="CHEBI:29033"/>
        <dbReference type="ChEBI" id="CHEBI:29034"/>
        <dbReference type="EC" id="1.16.3.1"/>
    </reaction>
</comment>
<dbReference type="SUPFAM" id="SSF53254">
    <property type="entry name" value="Phosphoglycerate mutase-like"/>
    <property type="match status" value="1"/>
</dbReference>
<keyword evidence="13" id="KW-0735">Signal-anchor</keyword>
<keyword evidence="11" id="KW-0479">Metal-binding</keyword>
<keyword evidence="8" id="KW-0489">Methyltransferase</keyword>
<dbReference type="FunFam" id="1.20.1260.10:FF:000006">
    <property type="entry name" value="Ferritin"/>
    <property type="match status" value="1"/>
</dbReference>
<dbReference type="Gene3D" id="3.40.50.1240">
    <property type="entry name" value="Phosphoglycerate mutase-like"/>
    <property type="match status" value="1"/>
</dbReference>
<dbReference type="InterPro" id="IPR029063">
    <property type="entry name" value="SAM-dependent_MTases_sf"/>
</dbReference>
<feature type="domain" description="Ferritin-like diiron" evidence="22">
    <location>
        <begin position="88"/>
        <end position="241"/>
    </location>
</feature>
<keyword evidence="6" id="KW-0409">Iron storage</keyword>
<dbReference type="InterPro" id="IPR009040">
    <property type="entry name" value="Ferritin-like_diiron"/>
</dbReference>
<dbReference type="SUPFAM" id="SSF47240">
    <property type="entry name" value="Ferritin-like"/>
    <property type="match status" value="1"/>
</dbReference>
<dbReference type="GO" id="GO:0005768">
    <property type="term" value="C:endosome"/>
    <property type="evidence" value="ECO:0007669"/>
    <property type="project" value="TreeGrafter"/>
</dbReference>
<comment type="function">
    <text evidence="17">Stores iron in a soluble, non-toxic, readily available form. Important for iron homeostasis. Has ferroxidase activity. Iron is taken up in the ferrous form and deposited as ferric hydroxides after oxidation.</text>
</comment>
<sequence>MLLKASPAFSLLSTSGDNLGPLFSSVSSSSISLSPSTLRGKVGTGFVVCASKGGNDKPLTGIVFEPFEEVKKELDLVPTVPQVSLARQKYSDECEAAINEQINVEYNVSYVYHAMFAYFDRDNVALKGLAKFFKESSLEEREHAEKLMEYQNKRGGKVKLQSIVMPLSEFDHAEKGDALYAMELALSLEKLTNEKLLNLHSVAEQNHDAQLTDFIESEFLAEQVEAIKKISEYVAQLRRVGKGHVASSCTGKGRVRWQLKYGRYGAVKDVGCVSLEKSSIHEGCTPIHLNLVVPRASASAVAFGMGLFSEKGSLGPGHHRAFAVSSEAVQDFRKSQEPGVDKLKEPILDEITAAIVSRYELNFTRQDTASLWFLCKQEASLLDITDQACGLFSPSEVALLEWTDDLEVFILKGYGKSINYRMGVPLLEDVVHSMEEAIKAQEEQLAPGSYEKARLRFAHAETVVPFTCLLGLFLEQSDKDKFVTSAHLEKLAEQAKWMEEERMRQIQEEKEDSVAAAWSIDALSFSPPPIAIPSPPPPLATVSPPTTVITTADSNDDASGNGNGNGNDEDSSVLLVAIWVGLRRYSGSSTLPIIQWGRRTRVVLDVGCGVASFGGYLLDKNVITMSFAPKDEHEAQIQFALERGIPATLSVIGTKKLTYPDNAFDLIHCARCRVHWDADVDYGSFEIVVTLFVEIFRWKTTNGAQQDTEAWRFLVWSATPVYRDDERDRNVWNSMVALTNSMCWKNVAKTMDSSGIGLVIYQKPDSSSCYDNHKEQDPPFCDQNDSQNVPWLSTEPDSGDTFYEDTRHWSVLVSDVYLNADAINWSSVRNIMDMNAGYGGFAAALVDLPYWVMNVIPFDTEDTLSIIFDRGLIGIYHDWCDLIDVAAEMDRIVRPGGYVLIQDTMEMIHKLSSILGSLHWSTSLYQKQFLIGRKGFWRPG</sequence>
<dbReference type="PROSITE" id="PS50905">
    <property type="entry name" value="FERRITIN_LIKE"/>
    <property type="match status" value="1"/>
</dbReference>
<dbReference type="PANTHER" id="PTHR10108">
    <property type="entry name" value="SAM-DEPENDENT METHYLTRANSFERASE"/>
    <property type="match status" value="1"/>
</dbReference>
<dbReference type="SUPFAM" id="SSF53335">
    <property type="entry name" value="S-adenosyl-L-methionine-dependent methyltransferases"/>
    <property type="match status" value="2"/>
</dbReference>
<evidence type="ECO:0000256" key="11">
    <source>
        <dbReference type="ARBA" id="ARBA00022723"/>
    </source>
</evidence>
<evidence type="ECO:0000256" key="9">
    <source>
        <dbReference type="ARBA" id="ARBA00022640"/>
    </source>
</evidence>
<dbReference type="InterPro" id="IPR009078">
    <property type="entry name" value="Ferritin-like_SF"/>
</dbReference>
<evidence type="ECO:0000256" key="18">
    <source>
        <dbReference type="ARBA" id="ARBA00026060"/>
    </source>
</evidence>